<feature type="compositionally biased region" description="Low complexity" evidence="1">
    <location>
        <begin position="544"/>
        <end position="556"/>
    </location>
</feature>
<sequence>MALNDITPYVPFKSNETYEVSPYSDAASITDEPIASATTADIRVTTPVTAMYGPGLQIGSSVAGSFPARCWAQEREGRPSFDSVYSSPEGLSPSSKPMIGPHGSLRPEHPSINRFYPSKPGFWLPSETSYSPRSSISKPSARRQPQHHLSGQSIKSYSSETALRDSYAQAGTPYTANAYSRRPSNARIRSSRVNSISHHSITETTGISPQSESFRPLEHRISSLERKFDSLIPAIYTLVKSVDSLTDAFKNNGLVPKTYSAGLPPSHRASESTLQGAPTPQRTVFDINPFDRSPLGATRTGIVPEAPKKPSDTDVEVITPVKEVFKGRQQSIWESETESESDDSDNEESAPSSRPSPPVSPRASVGETVSVENNSWSSTISRENLHEESKTSAKPSGIRPPAVTVPKYVSPYTATTDFVPPASPPSTSAIPRRRKDSIYPSKGIMSKRGRSLTFSDSKPQTTPPLPLSKSLSASDLPPIGQPQVSSPSKVTFADEHEAINPPVVITSPDGHDDRTAYLPSQASPSTTSSPIESPKSHPFYDTYSPRSHSPAHSPARTSRIVKPALARKIYIAQTPPAVARKTSMPAPNELNPSPSHQPQRHPALPVHLPSFPLASPIRAPRAAWYFFYGSVQSPTVLADLLELPTKPVVLPAIVSGWRIKYFGPWPAAVSTSPVADGPEHVIRGSAWYVPSAQIAAALRKLDGGAFWEVGCEIEFVEEGLLEEGEKVDGRMFEWRGEASGLMDRPAI</sequence>
<feature type="region of interest" description="Disordered" evidence="1">
    <location>
        <begin position="577"/>
        <end position="601"/>
    </location>
</feature>
<evidence type="ECO:0000313" key="3">
    <source>
        <dbReference type="Proteomes" id="UP000799302"/>
    </source>
</evidence>
<reference evidence="2" key="1">
    <citation type="journal article" date="2020" name="Stud. Mycol.">
        <title>101 Dothideomycetes genomes: a test case for predicting lifestyles and emergence of pathogens.</title>
        <authorList>
            <person name="Haridas S."/>
            <person name="Albert R."/>
            <person name="Binder M."/>
            <person name="Bloem J."/>
            <person name="Labutti K."/>
            <person name="Salamov A."/>
            <person name="Andreopoulos B."/>
            <person name="Baker S."/>
            <person name="Barry K."/>
            <person name="Bills G."/>
            <person name="Bluhm B."/>
            <person name="Cannon C."/>
            <person name="Castanera R."/>
            <person name="Culley D."/>
            <person name="Daum C."/>
            <person name="Ezra D."/>
            <person name="Gonzalez J."/>
            <person name="Henrissat B."/>
            <person name="Kuo A."/>
            <person name="Liang C."/>
            <person name="Lipzen A."/>
            <person name="Lutzoni F."/>
            <person name="Magnuson J."/>
            <person name="Mondo S."/>
            <person name="Nolan M."/>
            <person name="Ohm R."/>
            <person name="Pangilinan J."/>
            <person name="Park H.-J."/>
            <person name="Ramirez L."/>
            <person name="Alfaro M."/>
            <person name="Sun H."/>
            <person name="Tritt A."/>
            <person name="Yoshinaga Y."/>
            <person name="Zwiers L.-H."/>
            <person name="Turgeon B."/>
            <person name="Goodwin S."/>
            <person name="Spatafora J."/>
            <person name="Crous P."/>
            <person name="Grigoriev I."/>
        </authorList>
    </citation>
    <scope>NUCLEOTIDE SEQUENCE</scope>
    <source>
        <strain evidence="2">CBS 115976</strain>
    </source>
</reference>
<evidence type="ECO:0008006" key="4">
    <source>
        <dbReference type="Google" id="ProtNLM"/>
    </source>
</evidence>
<feature type="region of interest" description="Disordered" evidence="1">
    <location>
        <begin position="260"/>
        <end position="557"/>
    </location>
</feature>
<feature type="compositionally biased region" description="Polar residues" evidence="1">
    <location>
        <begin position="147"/>
        <end position="161"/>
    </location>
</feature>
<feature type="compositionally biased region" description="Polar residues" evidence="1">
    <location>
        <begin position="187"/>
        <end position="213"/>
    </location>
</feature>
<dbReference type="AlphaFoldDB" id="A0A6A6U8W5"/>
<feature type="compositionally biased region" description="Low complexity" evidence="1">
    <location>
        <begin position="467"/>
        <end position="478"/>
    </location>
</feature>
<feature type="compositionally biased region" description="Low complexity" evidence="1">
    <location>
        <begin position="523"/>
        <end position="533"/>
    </location>
</feature>
<evidence type="ECO:0000313" key="2">
    <source>
        <dbReference type="EMBL" id="KAF2667548.1"/>
    </source>
</evidence>
<accession>A0A6A6U8W5</accession>
<dbReference type="InterPro" id="IPR013024">
    <property type="entry name" value="GGCT-like"/>
</dbReference>
<evidence type="ECO:0000256" key="1">
    <source>
        <dbReference type="SAM" id="MobiDB-lite"/>
    </source>
</evidence>
<dbReference type="CDD" id="cd06661">
    <property type="entry name" value="GGCT_like"/>
    <property type="match status" value="1"/>
</dbReference>
<feature type="compositionally biased region" description="Polar residues" evidence="1">
    <location>
        <begin position="271"/>
        <end position="282"/>
    </location>
</feature>
<feature type="compositionally biased region" description="Polar residues" evidence="1">
    <location>
        <begin position="370"/>
        <end position="382"/>
    </location>
</feature>
<feature type="region of interest" description="Disordered" evidence="1">
    <location>
        <begin position="174"/>
        <end position="214"/>
    </location>
</feature>
<feature type="compositionally biased region" description="Acidic residues" evidence="1">
    <location>
        <begin position="335"/>
        <end position="348"/>
    </location>
</feature>
<dbReference type="OrthoDB" id="3262926at2759"/>
<feature type="region of interest" description="Disordered" evidence="1">
    <location>
        <begin position="77"/>
        <end position="111"/>
    </location>
</feature>
<keyword evidence="3" id="KW-1185">Reference proteome</keyword>
<gene>
    <name evidence="2" type="ORF">BT63DRAFT_294743</name>
</gene>
<name>A0A6A6U8W5_9PEZI</name>
<dbReference type="SUPFAM" id="SSF110857">
    <property type="entry name" value="Gamma-glutamyl cyclotransferase-like"/>
    <property type="match status" value="1"/>
</dbReference>
<dbReference type="InterPro" id="IPR036568">
    <property type="entry name" value="GGCT-like_sf"/>
</dbReference>
<dbReference type="Proteomes" id="UP000799302">
    <property type="component" value="Unassembled WGS sequence"/>
</dbReference>
<dbReference type="Gene3D" id="3.10.490.10">
    <property type="entry name" value="Gamma-glutamyl cyclotransferase-like"/>
    <property type="match status" value="1"/>
</dbReference>
<dbReference type="EMBL" id="MU004237">
    <property type="protein sequence ID" value="KAF2667548.1"/>
    <property type="molecule type" value="Genomic_DNA"/>
</dbReference>
<feature type="compositionally biased region" description="Low complexity" evidence="1">
    <location>
        <begin position="129"/>
        <end position="139"/>
    </location>
</feature>
<protein>
    <recommendedName>
        <fullName evidence="4">Gamma-glutamylcyclotransferase AIG2-like domain-containing protein</fullName>
    </recommendedName>
</protein>
<organism evidence="2 3">
    <name type="scientific">Microthyrium microscopicum</name>
    <dbReference type="NCBI Taxonomy" id="703497"/>
    <lineage>
        <taxon>Eukaryota</taxon>
        <taxon>Fungi</taxon>
        <taxon>Dikarya</taxon>
        <taxon>Ascomycota</taxon>
        <taxon>Pezizomycotina</taxon>
        <taxon>Dothideomycetes</taxon>
        <taxon>Dothideomycetes incertae sedis</taxon>
        <taxon>Microthyriales</taxon>
        <taxon>Microthyriaceae</taxon>
        <taxon>Microthyrium</taxon>
    </lineage>
</organism>
<proteinExistence type="predicted"/>
<feature type="region of interest" description="Disordered" evidence="1">
    <location>
        <begin position="127"/>
        <end position="162"/>
    </location>
</feature>